<proteinExistence type="inferred from homology"/>
<dbReference type="Proteomes" id="UP000065151">
    <property type="component" value="Chromosome"/>
</dbReference>
<dbReference type="InterPro" id="IPR002563">
    <property type="entry name" value="Flavin_Rdtase-like_dom"/>
</dbReference>
<gene>
    <name evidence="4" type="ORF">AU252_17330</name>
</gene>
<name>A0A0U3R0R3_9MICC</name>
<dbReference type="SMART" id="SM00903">
    <property type="entry name" value="Flavin_Reduct"/>
    <property type="match status" value="1"/>
</dbReference>
<organism evidence="4">
    <name type="scientific">Pseudarthrobacter sulfonivorans</name>
    <dbReference type="NCBI Taxonomy" id="121292"/>
    <lineage>
        <taxon>Bacteria</taxon>
        <taxon>Bacillati</taxon>
        <taxon>Actinomycetota</taxon>
        <taxon>Actinomycetes</taxon>
        <taxon>Micrococcales</taxon>
        <taxon>Micrococcaceae</taxon>
        <taxon>Pseudarthrobacter</taxon>
    </lineage>
</organism>
<dbReference type="PANTHER" id="PTHR30466:SF11">
    <property type="entry name" value="FLAVIN-DEPENDENT MONOOXYGENASE, REDUCTASE SUBUNIT HSAB"/>
    <property type="match status" value="1"/>
</dbReference>
<accession>A0A0U3R0R3</accession>
<evidence type="ECO:0000313" key="4">
    <source>
        <dbReference type="EMBL" id="ALV42700.1"/>
    </source>
</evidence>
<evidence type="ECO:0000256" key="2">
    <source>
        <dbReference type="ARBA" id="ARBA00023002"/>
    </source>
</evidence>
<feature type="domain" description="Flavin reductase like" evidence="3">
    <location>
        <begin position="25"/>
        <end position="169"/>
    </location>
</feature>
<reference evidence="4 5" key="1">
    <citation type="submission" date="2015-12" db="EMBL/GenBank/DDBJ databases">
        <authorList>
            <person name="Shamseldin A."/>
            <person name="Moawad H."/>
            <person name="Abd El-Rahim W.M."/>
            <person name="Sadowsky M.J."/>
        </authorList>
    </citation>
    <scope>NUCLEOTIDE SEQUENCE [LARGE SCALE GENOMIC DNA]</scope>
    <source>
        <strain evidence="4 5">Ar51</strain>
    </source>
</reference>
<keyword evidence="2" id="KW-0560">Oxidoreductase</keyword>
<comment type="similarity">
    <text evidence="1">Belongs to the non-flavoprotein flavin reductase family.</text>
</comment>
<dbReference type="EMBL" id="CP013747">
    <property type="protein sequence ID" value="ALV42700.1"/>
    <property type="molecule type" value="Genomic_DNA"/>
</dbReference>
<dbReference type="Pfam" id="PF01613">
    <property type="entry name" value="Flavin_Reduct"/>
    <property type="match status" value="1"/>
</dbReference>
<dbReference type="GO" id="GO:0042602">
    <property type="term" value="F:riboflavin reductase (NADPH) activity"/>
    <property type="evidence" value="ECO:0007669"/>
    <property type="project" value="TreeGrafter"/>
</dbReference>
<dbReference type="InterPro" id="IPR012349">
    <property type="entry name" value="Split_barrel_FMN-bd"/>
</dbReference>
<evidence type="ECO:0000259" key="3">
    <source>
        <dbReference type="SMART" id="SM00903"/>
    </source>
</evidence>
<protein>
    <recommendedName>
        <fullName evidence="3">Flavin reductase like domain-containing protein</fullName>
    </recommendedName>
</protein>
<evidence type="ECO:0000256" key="1">
    <source>
        <dbReference type="ARBA" id="ARBA00008898"/>
    </source>
</evidence>
<dbReference type="STRING" id="121292.AU252_17330"/>
<dbReference type="InterPro" id="IPR050268">
    <property type="entry name" value="NADH-dep_flavin_reductase"/>
</dbReference>
<sequence length="185" mass="19781">MAQVTALFPSTPEGAEPARHFRNVLGNYPTGVVAVTAPGEDGEPIAMVVGSFTSVSLDPPMVAFLADRGSNTFPKIQAAGHFVANVLASDQAGLCRSMAAKGAQRFRDVAWQPSENGAPLLDGVVAWIECTLEQVVEAGDHVIAIGKVNDLRVVSEKLPLLFFRGVYGAFEPHSMRLEDRYLGWG</sequence>
<dbReference type="PANTHER" id="PTHR30466">
    <property type="entry name" value="FLAVIN REDUCTASE"/>
    <property type="match status" value="1"/>
</dbReference>
<dbReference type="SUPFAM" id="SSF50475">
    <property type="entry name" value="FMN-binding split barrel"/>
    <property type="match status" value="1"/>
</dbReference>
<dbReference type="KEGG" id="psul:AU252_17330"/>
<dbReference type="Gene3D" id="2.30.110.10">
    <property type="entry name" value="Electron Transport, Fmn-binding Protein, Chain A"/>
    <property type="match status" value="1"/>
</dbReference>
<evidence type="ECO:0000313" key="5">
    <source>
        <dbReference type="Proteomes" id="UP000065151"/>
    </source>
</evidence>
<dbReference type="AlphaFoldDB" id="A0A0U3R0R3"/>
<dbReference type="GO" id="GO:0010181">
    <property type="term" value="F:FMN binding"/>
    <property type="evidence" value="ECO:0007669"/>
    <property type="project" value="InterPro"/>
</dbReference>